<organism evidence="1 2">
    <name type="scientific">Cladonia borealis</name>
    <dbReference type="NCBI Taxonomy" id="184061"/>
    <lineage>
        <taxon>Eukaryota</taxon>
        <taxon>Fungi</taxon>
        <taxon>Dikarya</taxon>
        <taxon>Ascomycota</taxon>
        <taxon>Pezizomycotina</taxon>
        <taxon>Lecanoromycetes</taxon>
        <taxon>OSLEUM clade</taxon>
        <taxon>Lecanoromycetidae</taxon>
        <taxon>Lecanorales</taxon>
        <taxon>Lecanorineae</taxon>
        <taxon>Cladoniaceae</taxon>
        <taxon>Cladonia</taxon>
    </lineage>
</organism>
<evidence type="ECO:0000313" key="2">
    <source>
        <dbReference type="Proteomes" id="UP001166286"/>
    </source>
</evidence>
<dbReference type="AlphaFoldDB" id="A0AA39R4N9"/>
<protein>
    <submittedName>
        <fullName evidence="1">Uncharacterized protein</fullName>
    </submittedName>
</protein>
<accession>A0AA39R4N9</accession>
<sequence length="176" mass="19253">MVSRQAESLATCGWCIPSQFESRPTRTDPTKEHELPNGVTIYGDNDSADTFAKLVSSFEDVFADAGKTVDIPEEQWMTITLKLGAKPKAQGFGEPHLFHGELFRGEGATGLASIVLRGTLCPNQSTSSSHPPIDHPSLFSSNKIKILSLIHAPKNLFLACSVDDFTKIKRHDGRRS</sequence>
<name>A0AA39R4N9_9LECA</name>
<proteinExistence type="predicted"/>
<dbReference type="EMBL" id="JAFEKC020000007">
    <property type="protein sequence ID" value="KAK0513589.1"/>
    <property type="molecule type" value="Genomic_DNA"/>
</dbReference>
<keyword evidence="2" id="KW-1185">Reference proteome</keyword>
<reference evidence="1" key="1">
    <citation type="submission" date="2023-03" db="EMBL/GenBank/DDBJ databases">
        <title>Complete genome of Cladonia borealis.</title>
        <authorList>
            <person name="Park H."/>
        </authorList>
    </citation>
    <scope>NUCLEOTIDE SEQUENCE</scope>
    <source>
        <strain evidence="1">ANT050790</strain>
    </source>
</reference>
<gene>
    <name evidence="1" type="ORF">JMJ35_003953</name>
</gene>
<comment type="caution">
    <text evidence="1">The sequence shown here is derived from an EMBL/GenBank/DDBJ whole genome shotgun (WGS) entry which is preliminary data.</text>
</comment>
<dbReference type="Proteomes" id="UP001166286">
    <property type="component" value="Unassembled WGS sequence"/>
</dbReference>
<evidence type="ECO:0000313" key="1">
    <source>
        <dbReference type="EMBL" id="KAK0513589.1"/>
    </source>
</evidence>